<evidence type="ECO:0000313" key="12">
    <source>
        <dbReference type="EMBL" id="TCQ72666.1"/>
    </source>
</evidence>
<dbReference type="PANTHER" id="PTHR30182:SF14">
    <property type="entry name" value="L-SERINE DEHYDRATASE 2"/>
    <property type="match status" value="1"/>
</dbReference>
<evidence type="ECO:0000256" key="4">
    <source>
        <dbReference type="ARBA" id="ARBA00022432"/>
    </source>
</evidence>
<comment type="caution">
    <text evidence="12">The sequence shown here is derived from an EMBL/GenBank/DDBJ whole genome shotgun (WGS) entry which is preliminary data.</text>
</comment>
<gene>
    <name evidence="12" type="ORF">EC841_105217</name>
</gene>
<keyword evidence="4" id="KW-0312">Gluconeogenesis</keyword>
<comment type="cofactor">
    <cofactor evidence="1">
        <name>[4Fe-4S] cluster</name>
        <dbReference type="ChEBI" id="CHEBI:49883"/>
    </cofactor>
</comment>
<evidence type="ECO:0000256" key="1">
    <source>
        <dbReference type="ARBA" id="ARBA00001966"/>
    </source>
</evidence>
<evidence type="ECO:0000256" key="8">
    <source>
        <dbReference type="ARBA" id="ARBA00023014"/>
    </source>
</evidence>
<keyword evidence="9" id="KW-0456">Lyase</keyword>
<dbReference type="AlphaFoldDB" id="A0ABD7QH60"/>
<dbReference type="GO" id="GO:0006094">
    <property type="term" value="P:gluconeogenesis"/>
    <property type="evidence" value="ECO:0007669"/>
    <property type="project" value="UniProtKB-KW"/>
</dbReference>
<keyword evidence="5" id="KW-0004">4Fe-4S</keyword>
<dbReference type="GO" id="GO:0046872">
    <property type="term" value="F:metal ion binding"/>
    <property type="evidence" value="ECO:0007669"/>
    <property type="project" value="UniProtKB-KW"/>
</dbReference>
<dbReference type="EMBL" id="SLYQ01000005">
    <property type="protein sequence ID" value="TCQ72666.1"/>
    <property type="molecule type" value="Genomic_DNA"/>
</dbReference>
<comment type="catalytic activity">
    <reaction evidence="10">
        <text>L-serine = pyruvate + NH4(+)</text>
        <dbReference type="Rhea" id="RHEA:19169"/>
        <dbReference type="ChEBI" id="CHEBI:15361"/>
        <dbReference type="ChEBI" id="CHEBI:28938"/>
        <dbReference type="ChEBI" id="CHEBI:33384"/>
        <dbReference type="EC" id="4.3.1.17"/>
    </reaction>
</comment>
<accession>A0ABD7QH60</accession>
<keyword evidence="8" id="KW-0411">Iron-sulfur</keyword>
<dbReference type="GO" id="GO:0051539">
    <property type="term" value="F:4 iron, 4 sulfur cluster binding"/>
    <property type="evidence" value="ECO:0007669"/>
    <property type="project" value="UniProtKB-KW"/>
</dbReference>
<feature type="domain" description="Serine dehydratase-like alpha subunit" evidence="11">
    <location>
        <begin position="13"/>
        <end position="77"/>
    </location>
</feature>
<evidence type="ECO:0000256" key="5">
    <source>
        <dbReference type="ARBA" id="ARBA00022485"/>
    </source>
</evidence>
<evidence type="ECO:0000256" key="2">
    <source>
        <dbReference type="ARBA" id="ARBA00008636"/>
    </source>
</evidence>
<keyword evidence="7" id="KW-0408">Iron</keyword>
<dbReference type="PANTHER" id="PTHR30182">
    <property type="entry name" value="L-SERINE DEHYDRATASE"/>
    <property type="match status" value="1"/>
</dbReference>
<sequence>MVIGDAPRALNSPVAGQVQVPCIERNAIAAVKAVNAARKALRRTSEPQFCLDKALETMYETGKDMHARYRETSRGGLTMKIVACD</sequence>
<dbReference type="EC" id="4.3.1.17" evidence="3"/>
<evidence type="ECO:0000259" key="11">
    <source>
        <dbReference type="Pfam" id="PF03313"/>
    </source>
</evidence>
<dbReference type="InterPro" id="IPR051318">
    <property type="entry name" value="Fe-S_L-Ser"/>
</dbReference>
<name>A0ABD7QH60_RAOOR</name>
<dbReference type="Proteomes" id="UP000295263">
    <property type="component" value="Unassembled WGS sequence"/>
</dbReference>
<proteinExistence type="inferred from homology"/>
<evidence type="ECO:0000313" key="13">
    <source>
        <dbReference type="Proteomes" id="UP000295263"/>
    </source>
</evidence>
<evidence type="ECO:0000256" key="3">
    <source>
        <dbReference type="ARBA" id="ARBA00012093"/>
    </source>
</evidence>
<reference evidence="12 13" key="1">
    <citation type="submission" date="2019-03" db="EMBL/GenBank/DDBJ databases">
        <title>Genomic analyses of the natural microbiome of Caenorhabditis elegans.</title>
        <authorList>
            <person name="Samuel B."/>
        </authorList>
    </citation>
    <scope>NUCLEOTIDE SEQUENCE [LARGE SCALE GENOMIC DNA]</scope>
    <source>
        <strain evidence="12 13">JUb54</strain>
    </source>
</reference>
<evidence type="ECO:0000256" key="9">
    <source>
        <dbReference type="ARBA" id="ARBA00023239"/>
    </source>
</evidence>
<evidence type="ECO:0000256" key="6">
    <source>
        <dbReference type="ARBA" id="ARBA00022723"/>
    </source>
</evidence>
<dbReference type="GO" id="GO:0003941">
    <property type="term" value="F:L-serine ammonia-lyase activity"/>
    <property type="evidence" value="ECO:0007669"/>
    <property type="project" value="UniProtKB-EC"/>
</dbReference>
<evidence type="ECO:0000256" key="7">
    <source>
        <dbReference type="ARBA" id="ARBA00023004"/>
    </source>
</evidence>
<dbReference type="Pfam" id="PF03313">
    <property type="entry name" value="SDH_alpha"/>
    <property type="match status" value="1"/>
</dbReference>
<organism evidence="12 13">
    <name type="scientific">Raoultella ornithinolytica</name>
    <name type="common">Klebsiella ornithinolytica</name>
    <dbReference type="NCBI Taxonomy" id="54291"/>
    <lineage>
        <taxon>Bacteria</taxon>
        <taxon>Pseudomonadati</taxon>
        <taxon>Pseudomonadota</taxon>
        <taxon>Gammaproteobacteria</taxon>
        <taxon>Enterobacterales</taxon>
        <taxon>Enterobacteriaceae</taxon>
        <taxon>Klebsiella/Raoultella group</taxon>
        <taxon>Raoultella</taxon>
    </lineage>
</organism>
<evidence type="ECO:0000256" key="10">
    <source>
        <dbReference type="ARBA" id="ARBA00049406"/>
    </source>
</evidence>
<protein>
    <recommendedName>
        <fullName evidence="3">L-serine ammonia-lyase</fullName>
        <ecNumber evidence="3">4.3.1.17</ecNumber>
    </recommendedName>
</protein>
<keyword evidence="6" id="KW-0479">Metal-binding</keyword>
<dbReference type="InterPro" id="IPR005130">
    <property type="entry name" value="Ser_deHydtase-like_asu"/>
</dbReference>
<comment type="similarity">
    <text evidence="2">Belongs to the iron-sulfur dependent L-serine dehydratase family.</text>
</comment>